<dbReference type="Pfam" id="PF00202">
    <property type="entry name" value="Aminotran_3"/>
    <property type="match status" value="2"/>
</dbReference>
<dbReference type="OrthoDB" id="425114at2759"/>
<dbReference type="SUPFAM" id="SSF53383">
    <property type="entry name" value="PLP-dependent transferases"/>
    <property type="match status" value="1"/>
</dbReference>
<protein>
    <submittedName>
        <fullName evidence="5">Uncharacterized protein</fullName>
    </submittedName>
</protein>
<evidence type="ECO:0000256" key="1">
    <source>
        <dbReference type="ARBA" id="ARBA00004173"/>
    </source>
</evidence>
<dbReference type="PROSITE" id="PS00600">
    <property type="entry name" value="AA_TRANSFER_CLASS_3"/>
    <property type="match status" value="1"/>
</dbReference>
<dbReference type="Gene3D" id="3.40.50.300">
    <property type="entry name" value="P-loop containing nucleotide triphosphate hydrolases"/>
    <property type="match status" value="1"/>
</dbReference>
<comment type="caution">
    <text evidence="5">The sequence shown here is derived from an EMBL/GenBank/DDBJ whole genome shotgun (WGS) entry which is preliminary data.</text>
</comment>
<evidence type="ECO:0000256" key="2">
    <source>
        <dbReference type="ARBA" id="ARBA00022576"/>
    </source>
</evidence>
<dbReference type="Proteomes" id="UP000655225">
    <property type="component" value="Unassembled WGS sequence"/>
</dbReference>
<dbReference type="GO" id="GO:0004015">
    <property type="term" value="F:adenosylmethionine-8-amino-7-oxononanoate transaminase activity"/>
    <property type="evidence" value="ECO:0007669"/>
    <property type="project" value="TreeGrafter"/>
</dbReference>
<dbReference type="InterPro" id="IPR015421">
    <property type="entry name" value="PyrdxlP-dep_Trfase_major"/>
</dbReference>
<dbReference type="AlphaFoldDB" id="A0A834YRK0"/>
<dbReference type="SUPFAM" id="SSF52540">
    <property type="entry name" value="P-loop containing nucleoside triphosphate hydrolases"/>
    <property type="match status" value="1"/>
</dbReference>
<name>A0A834YRK0_TETSI</name>
<feature type="region of interest" description="Disordered" evidence="4">
    <location>
        <begin position="1007"/>
        <end position="1033"/>
    </location>
</feature>
<evidence type="ECO:0000313" key="5">
    <source>
        <dbReference type="EMBL" id="KAF8392915.1"/>
    </source>
</evidence>
<sequence>MSPISIFFNRSHRGLLSNSFSLLLYRCISTPSSPPLELNLSHPIYMVWGSNTGVGKTLVSTGLAASVLSPSSTPSSPTQFIYIKPVQTGFPADSDSHFVYRKFSEISLSRKSSFSLLASNQALKASIPAAKEVFGAGFESEQLERSEDGLMDLCWYEERIMQGEQSEVVASELICKTMYGWKEAISPHLAAEREGAVLQDTVLLETLQKCLGLSLGDKGDSLSVIETAGGIASPGPSGTLQCDLYRPFRLPAILVGDGKLGGISGTISAYESLKLRGYDVVAVVFEDHGLVNEVPLLSYLRNRVPVLVLPPVPQDLSHDLMEWFDESQSVFSYLKEIMLSAYSERIRRLHDMPKKAGDIFWWPFTQHKLVPEEIVTVIDSRCGENFAVHKVKDYELITQQFDACASWWTQGPDATLQIELARDMGYAAARYGHVLFPENVYEPALQCAELLLEGVGQGWASRTFFSDNGSTAIEIALKMAFRKFSLDHGILLDSLKENIVERSIELRVLALNGSYHGDTLGAMEAQAPSTYTGFLQQPWYTGRGLFLDPPTVFMCNGGWNLSLPKAVQSEKMKLEDMTFNSRDELFYGSRNCSDLAKRYSGCISEQLLQFSGLKGSVHIGALIIEPGKTTLFLFIQAAGGMHMVDPLFQRVLVKECRIRKIPVIFDEVFTGFWRLGAESAAELLGCLPDIACFAKLMTGGVIPLAATLATDAVFDAFKGDSKLISLLHGHSYTAHAMGCTAATKAIKWFKDPLTNLNISAEGRQLREVCKKLCFCLDSNEGFVIQISKRSKKGLMCIMWIPEEAIRWMVQSVKDFIDFKGYLFIKFRGPRSYIVGEKRSNARGEFVVFQTYLGAGDGGKIFIPKGDRLCFNQVGLAGGYKFGALDCSQISCGGRCGITRGRNARRRRLKEENRMGLKCVRSALDSLLCTNLAERADKVESRTEEEDEFGVRAVSGLPFISKDPHPTGVFNQGSLLKGLFDEGSTRCSSLGLTQNAGVGDDRRVSGPGFGSEHLGRTDRGVVSSSPIQGSVDSDPFGLNPIIHRQGCNPKPLRRISSSLDMSDWPGFAEESLSVDCGSGERSYGSLQNLVANFAGGLVLKGYQKDLNTIGLLREYTDPWLVKVRREVLRSLQLGLSAEGDASESQPPGAMPLVQHHQGWILHFLR</sequence>
<dbReference type="PANTHER" id="PTHR42684:SF3">
    <property type="entry name" value="ADENOSYLMETHIONINE-8-AMINO-7-OXONONANOATE AMINOTRANSFERASE"/>
    <property type="match status" value="1"/>
</dbReference>
<dbReference type="GO" id="GO:0005739">
    <property type="term" value="C:mitochondrion"/>
    <property type="evidence" value="ECO:0007669"/>
    <property type="project" value="UniProtKB-SubCell"/>
</dbReference>
<dbReference type="GO" id="GO:0009102">
    <property type="term" value="P:biotin biosynthetic process"/>
    <property type="evidence" value="ECO:0007669"/>
    <property type="project" value="UniProtKB-UniPathway"/>
</dbReference>
<dbReference type="InterPro" id="IPR049704">
    <property type="entry name" value="Aminotrans_3_PPA_site"/>
</dbReference>
<dbReference type="FunFam" id="3.40.640.10:FF:000088">
    <property type="entry name" value="Bifunctional dethiobiotin synthetase/7,8-diamino-pelargonic acid aminotransferase"/>
    <property type="match status" value="1"/>
</dbReference>
<dbReference type="GO" id="GO:0030170">
    <property type="term" value="F:pyridoxal phosphate binding"/>
    <property type="evidence" value="ECO:0007669"/>
    <property type="project" value="InterPro"/>
</dbReference>
<dbReference type="PANTHER" id="PTHR42684">
    <property type="entry name" value="ADENOSYLMETHIONINE-8-AMINO-7-OXONONANOATE AMINOTRANSFERASE"/>
    <property type="match status" value="1"/>
</dbReference>
<dbReference type="Gene3D" id="3.40.640.10">
    <property type="entry name" value="Type I PLP-dependent aspartate aminotransferase-like (Major domain)"/>
    <property type="match status" value="1"/>
</dbReference>
<dbReference type="GO" id="GO:0005524">
    <property type="term" value="F:ATP binding"/>
    <property type="evidence" value="ECO:0007669"/>
    <property type="project" value="InterPro"/>
</dbReference>
<comment type="subcellular location">
    <subcellularLocation>
        <location evidence="1">Mitochondrion</location>
    </subcellularLocation>
</comment>
<evidence type="ECO:0000313" key="6">
    <source>
        <dbReference type="Proteomes" id="UP000655225"/>
    </source>
</evidence>
<keyword evidence="2" id="KW-0032">Aminotransferase</keyword>
<dbReference type="InterPro" id="IPR004472">
    <property type="entry name" value="DTB_synth_BioD"/>
</dbReference>
<accession>A0A834YRK0</accession>
<dbReference type="InterPro" id="IPR015424">
    <property type="entry name" value="PyrdxlP-dep_Trfase"/>
</dbReference>
<organism evidence="5 6">
    <name type="scientific">Tetracentron sinense</name>
    <name type="common">Spur-leaf</name>
    <dbReference type="NCBI Taxonomy" id="13715"/>
    <lineage>
        <taxon>Eukaryota</taxon>
        <taxon>Viridiplantae</taxon>
        <taxon>Streptophyta</taxon>
        <taxon>Embryophyta</taxon>
        <taxon>Tracheophyta</taxon>
        <taxon>Spermatophyta</taxon>
        <taxon>Magnoliopsida</taxon>
        <taxon>Trochodendrales</taxon>
        <taxon>Trochodendraceae</taxon>
        <taxon>Tetracentron</taxon>
    </lineage>
</organism>
<dbReference type="CDD" id="cd03109">
    <property type="entry name" value="DTBS"/>
    <property type="match status" value="1"/>
</dbReference>
<dbReference type="InterPro" id="IPR005814">
    <property type="entry name" value="Aminotrans_3"/>
</dbReference>
<gene>
    <name evidence="5" type="ORF">HHK36_021155</name>
</gene>
<reference evidence="5 6" key="1">
    <citation type="submission" date="2020-04" db="EMBL/GenBank/DDBJ databases">
        <title>Plant Genome Project.</title>
        <authorList>
            <person name="Zhang R.-G."/>
        </authorList>
    </citation>
    <scope>NUCLEOTIDE SEQUENCE [LARGE SCALE GENOMIC DNA]</scope>
    <source>
        <strain evidence="5">YNK0</strain>
        <tissue evidence="5">Leaf</tissue>
    </source>
</reference>
<evidence type="ECO:0000256" key="3">
    <source>
        <dbReference type="ARBA" id="ARBA00022679"/>
    </source>
</evidence>
<dbReference type="UniPathway" id="UPA00078"/>
<dbReference type="GO" id="GO:0004141">
    <property type="term" value="F:dethiobiotin synthase activity"/>
    <property type="evidence" value="ECO:0007669"/>
    <property type="project" value="InterPro"/>
</dbReference>
<keyword evidence="6" id="KW-1185">Reference proteome</keyword>
<evidence type="ECO:0000256" key="4">
    <source>
        <dbReference type="SAM" id="MobiDB-lite"/>
    </source>
</evidence>
<dbReference type="Pfam" id="PF13500">
    <property type="entry name" value="AAA_26"/>
    <property type="match status" value="1"/>
</dbReference>
<proteinExistence type="inferred from homology"/>
<feature type="compositionally biased region" description="Polar residues" evidence="4">
    <location>
        <begin position="1021"/>
        <end position="1030"/>
    </location>
</feature>
<dbReference type="GO" id="GO:0000287">
    <property type="term" value="F:magnesium ion binding"/>
    <property type="evidence" value="ECO:0007669"/>
    <property type="project" value="InterPro"/>
</dbReference>
<keyword evidence="3" id="KW-0808">Transferase</keyword>
<dbReference type="EMBL" id="JABCRI010000015">
    <property type="protein sequence ID" value="KAF8392915.1"/>
    <property type="molecule type" value="Genomic_DNA"/>
</dbReference>
<dbReference type="HAMAP" id="MF_00336">
    <property type="entry name" value="BioD"/>
    <property type="match status" value="1"/>
</dbReference>
<dbReference type="InterPro" id="IPR027417">
    <property type="entry name" value="P-loop_NTPase"/>
</dbReference>